<gene>
    <name evidence="1" type="ORF">FJQ98_14285</name>
</gene>
<organism evidence="1 2">
    <name type="scientific">Lysinibacillus agricola</name>
    <dbReference type="NCBI Taxonomy" id="2590012"/>
    <lineage>
        <taxon>Bacteria</taxon>
        <taxon>Bacillati</taxon>
        <taxon>Bacillota</taxon>
        <taxon>Bacilli</taxon>
        <taxon>Bacillales</taxon>
        <taxon>Bacillaceae</taxon>
        <taxon>Lysinibacillus</taxon>
    </lineage>
</organism>
<protein>
    <submittedName>
        <fullName evidence="1">Uncharacterized protein</fullName>
    </submittedName>
</protein>
<evidence type="ECO:0000313" key="2">
    <source>
        <dbReference type="Proteomes" id="UP000596049"/>
    </source>
</evidence>
<dbReference type="Proteomes" id="UP000596049">
    <property type="component" value="Chromosome"/>
</dbReference>
<evidence type="ECO:0000313" key="1">
    <source>
        <dbReference type="EMBL" id="QQP10457.1"/>
    </source>
</evidence>
<reference evidence="1 2" key="1">
    <citation type="submission" date="2020-01" db="EMBL/GenBank/DDBJ databases">
        <authorList>
            <person name="Liu G."/>
            <person name="Liu B."/>
        </authorList>
    </citation>
    <scope>NUCLEOTIDE SEQUENCE [LARGE SCALE GENOMIC DNA]</scope>
    <source>
        <strain evidence="1 2">FJAT-51161</strain>
    </source>
</reference>
<sequence length="57" mass="6555">MDEIINNLKNEARALYKIYAVDKEIDIAQAIHNIIDAVNVLERKTYGQAMTTVYDLK</sequence>
<keyword evidence="2" id="KW-1185">Reference proteome</keyword>
<accession>A0ABX7AMJ1</accession>
<dbReference type="RefSeq" id="WP_158002944.1">
    <property type="nucleotide sequence ID" value="NZ_CP067341.1"/>
</dbReference>
<proteinExistence type="predicted"/>
<dbReference type="EMBL" id="CP067341">
    <property type="protein sequence ID" value="QQP10457.1"/>
    <property type="molecule type" value="Genomic_DNA"/>
</dbReference>
<name>A0ABX7AMJ1_9BACI</name>